<proteinExistence type="predicted"/>
<gene>
    <name evidence="1" type="ORF">PHPALM_17170</name>
</gene>
<dbReference type="Proteomes" id="UP000237271">
    <property type="component" value="Unassembled WGS sequence"/>
</dbReference>
<evidence type="ECO:0000313" key="2">
    <source>
        <dbReference type="Proteomes" id="UP000237271"/>
    </source>
</evidence>
<name>A0A2P4XMW9_9STRA</name>
<sequence length="149" mass="16120">MGAPWADRDSAAEPVMSNITKVREYSDNSCATNVTSAVTEHCVTQDPATTCTPSVTVQSITASNENPATDQETGVTDQGAAVLSELNYWYIYDQNYAAHGQVRLRIDQANVECCSDYPAKTLSIWLHVPSSVVSQEERGRAILSTDMGA</sequence>
<evidence type="ECO:0000313" key="1">
    <source>
        <dbReference type="EMBL" id="POM66897.1"/>
    </source>
</evidence>
<protein>
    <submittedName>
        <fullName evidence="1">Uncharacterized protein</fullName>
    </submittedName>
</protein>
<dbReference type="EMBL" id="NCKW01009508">
    <property type="protein sequence ID" value="POM66897.1"/>
    <property type="molecule type" value="Genomic_DNA"/>
</dbReference>
<reference evidence="1 2" key="1">
    <citation type="journal article" date="2017" name="Genome Biol. Evol.">
        <title>Phytophthora megakarya and P. palmivora, closely related causal agents of cacao black pod rot, underwent increases in genome sizes and gene numbers by different mechanisms.</title>
        <authorList>
            <person name="Ali S.S."/>
            <person name="Shao J."/>
            <person name="Lary D.J."/>
            <person name="Kronmiller B."/>
            <person name="Shen D."/>
            <person name="Strem M.D."/>
            <person name="Amoako-Attah I."/>
            <person name="Akrofi A.Y."/>
            <person name="Begoude B.A."/>
            <person name="Ten Hoopen G.M."/>
            <person name="Coulibaly K."/>
            <person name="Kebe B.I."/>
            <person name="Melnick R.L."/>
            <person name="Guiltinan M.J."/>
            <person name="Tyler B.M."/>
            <person name="Meinhardt L.W."/>
            <person name="Bailey B.A."/>
        </authorList>
    </citation>
    <scope>NUCLEOTIDE SEQUENCE [LARGE SCALE GENOMIC DNA]</scope>
    <source>
        <strain evidence="2">sbr112.9</strain>
    </source>
</reference>
<dbReference type="AlphaFoldDB" id="A0A2P4XMW9"/>
<comment type="caution">
    <text evidence="1">The sequence shown here is derived from an EMBL/GenBank/DDBJ whole genome shotgun (WGS) entry which is preliminary data.</text>
</comment>
<accession>A0A2P4XMW9</accession>
<keyword evidence="2" id="KW-1185">Reference proteome</keyword>
<organism evidence="1 2">
    <name type="scientific">Phytophthora palmivora</name>
    <dbReference type="NCBI Taxonomy" id="4796"/>
    <lineage>
        <taxon>Eukaryota</taxon>
        <taxon>Sar</taxon>
        <taxon>Stramenopiles</taxon>
        <taxon>Oomycota</taxon>
        <taxon>Peronosporomycetes</taxon>
        <taxon>Peronosporales</taxon>
        <taxon>Peronosporaceae</taxon>
        <taxon>Phytophthora</taxon>
    </lineage>
</organism>